<evidence type="ECO:0000313" key="2">
    <source>
        <dbReference type="WBParaSite" id="Hba_07770"/>
    </source>
</evidence>
<proteinExistence type="predicted"/>
<organism evidence="1 2">
    <name type="scientific">Heterorhabditis bacteriophora</name>
    <name type="common">Entomopathogenic nematode worm</name>
    <dbReference type="NCBI Taxonomy" id="37862"/>
    <lineage>
        <taxon>Eukaryota</taxon>
        <taxon>Metazoa</taxon>
        <taxon>Ecdysozoa</taxon>
        <taxon>Nematoda</taxon>
        <taxon>Chromadorea</taxon>
        <taxon>Rhabditida</taxon>
        <taxon>Rhabditina</taxon>
        <taxon>Rhabditomorpha</taxon>
        <taxon>Strongyloidea</taxon>
        <taxon>Heterorhabditidae</taxon>
        <taxon>Heterorhabditis</taxon>
    </lineage>
</organism>
<keyword evidence="1" id="KW-1185">Reference proteome</keyword>
<dbReference type="WBParaSite" id="Hba_07770">
    <property type="protein sequence ID" value="Hba_07770"/>
    <property type="gene ID" value="Hba_07770"/>
</dbReference>
<dbReference type="AlphaFoldDB" id="A0A1I7WRP4"/>
<protein>
    <submittedName>
        <fullName evidence="2">Fimbrial protein</fullName>
    </submittedName>
</protein>
<reference evidence="2" key="1">
    <citation type="submission" date="2016-11" db="UniProtKB">
        <authorList>
            <consortium name="WormBaseParasite"/>
        </authorList>
    </citation>
    <scope>IDENTIFICATION</scope>
</reference>
<sequence>MLWAGIAASGSSSLEFETYRVTKLDVQAGLNTQPWDQNNS</sequence>
<name>A0A1I7WRP4_HETBA</name>
<accession>A0A1I7WRP4</accession>
<dbReference type="Proteomes" id="UP000095283">
    <property type="component" value="Unplaced"/>
</dbReference>
<evidence type="ECO:0000313" key="1">
    <source>
        <dbReference type="Proteomes" id="UP000095283"/>
    </source>
</evidence>